<reference evidence="1" key="1">
    <citation type="submission" date="2017-05" db="UniProtKB">
        <authorList>
            <consortium name="EnsemblMetazoa"/>
        </authorList>
    </citation>
    <scope>IDENTIFICATION</scope>
</reference>
<dbReference type="EnsemblMetazoa" id="Aqu2.1.23578_001">
    <property type="protein sequence ID" value="Aqu2.1.23578_001"/>
    <property type="gene ID" value="Aqu2.1.23578"/>
</dbReference>
<sequence>MRAAANQQEGGNQGNGHCPIHCTRLPVHETITGFKWMGNLSHTFLEKGSEELVLDKDEVSGATVTGEMATYLYSNGQTFSSLLKDI</sequence>
<accession>A0A1X7U7E7</accession>
<dbReference type="InParanoid" id="A0A1X7U7E7"/>
<evidence type="ECO:0000313" key="1">
    <source>
        <dbReference type="EnsemblMetazoa" id="Aqu2.1.23578_001"/>
    </source>
</evidence>
<proteinExistence type="predicted"/>
<dbReference type="OrthoDB" id="8300170at2759"/>
<organism evidence="1">
    <name type="scientific">Amphimedon queenslandica</name>
    <name type="common">Sponge</name>
    <dbReference type="NCBI Taxonomy" id="400682"/>
    <lineage>
        <taxon>Eukaryota</taxon>
        <taxon>Metazoa</taxon>
        <taxon>Porifera</taxon>
        <taxon>Demospongiae</taxon>
        <taxon>Heteroscleromorpha</taxon>
        <taxon>Haplosclerida</taxon>
        <taxon>Niphatidae</taxon>
        <taxon>Amphimedon</taxon>
    </lineage>
</organism>
<name>A0A1X7U7E7_AMPQE</name>
<dbReference type="STRING" id="400682.A0A1X7U7E7"/>
<protein>
    <submittedName>
        <fullName evidence="1">Uncharacterized protein</fullName>
    </submittedName>
</protein>
<dbReference type="AlphaFoldDB" id="A0A1X7U7E7"/>